<dbReference type="EMBL" id="LT629770">
    <property type="protein sequence ID" value="SDS81949.1"/>
    <property type="molecule type" value="Genomic_DNA"/>
</dbReference>
<sequence length="113" mass="11736">MSVAVTDGPTTVAGATVVEARALHRLAVGIVRDVVRVGAGDVSVQLADRRGDLRVSVEVPVVRGPRGADTVGARADAVRDAVVGGMRDLAARRVGAVDVRFTGVRREDGRRVA</sequence>
<reference evidence="1 2" key="1">
    <citation type="submission" date="2016-10" db="EMBL/GenBank/DDBJ databases">
        <authorList>
            <person name="de Groot N.N."/>
        </authorList>
    </citation>
    <scope>NUCLEOTIDE SEQUENCE [LARGE SCALE GENOMIC DNA]</scope>
    <source>
        <strain evidence="1 2">DSM 15019</strain>
    </source>
</reference>
<dbReference type="Proteomes" id="UP000182126">
    <property type="component" value="Chromosome I"/>
</dbReference>
<name>A0A1H1VCN8_9MICO</name>
<dbReference type="AlphaFoldDB" id="A0A1H1VCN8"/>
<proteinExistence type="predicted"/>
<accession>A0A1H1VCN8</accession>
<organism evidence="1 2">
    <name type="scientific">Microbacterium paraoxydans</name>
    <dbReference type="NCBI Taxonomy" id="199592"/>
    <lineage>
        <taxon>Bacteria</taxon>
        <taxon>Bacillati</taxon>
        <taxon>Actinomycetota</taxon>
        <taxon>Actinomycetes</taxon>
        <taxon>Micrococcales</taxon>
        <taxon>Microbacteriaceae</taxon>
        <taxon>Microbacterium</taxon>
    </lineage>
</organism>
<protein>
    <recommendedName>
        <fullName evidence="3">Asp23 family, cell envelope-related function</fullName>
    </recommendedName>
</protein>
<dbReference type="RefSeq" id="WP_157547060.1">
    <property type="nucleotide sequence ID" value="NZ_LT629770.1"/>
</dbReference>
<evidence type="ECO:0000313" key="1">
    <source>
        <dbReference type="EMBL" id="SDS81949.1"/>
    </source>
</evidence>
<evidence type="ECO:0000313" key="2">
    <source>
        <dbReference type="Proteomes" id="UP000182126"/>
    </source>
</evidence>
<evidence type="ECO:0008006" key="3">
    <source>
        <dbReference type="Google" id="ProtNLM"/>
    </source>
</evidence>
<dbReference type="GeneID" id="36298498"/>
<gene>
    <name evidence="1" type="ORF">SAMN04489809_2762</name>
</gene>